<proteinExistence type="predicted"/>
<feature type="compositionally biased region" description="Acidic residues" evidence="1">
    <location>
        <begin position="540"/>
        <end position="550"/>
    </location>
</feature>
<keyword evidence="2" id="KW-1133">Transmembrane helix</keyword>
<accession>A0A2G8S2I8</accession>
<feature type="region of interest" description="Disordered" evidence="1">
    <location>
        <begin position="447"/>
        <end position="482"/>
    </location>
</feature>
<feature type="compositionally biased region" description="Basic residues" evidence="1">
    <location>
        <begin position="767"/>
        <end position="780"/>
    </location>
</feature>
<comment type="caution">
    <text evidence="3">The sequence shown here is derived from an EMBL/GenBank/DDBJ whole genome shotgun (WGS) entry which is preliminary data.</text>
</comment>
<gene>
    <name evidence="3" type="ORF">GSI_09933</name>
</gene>
<keyword evidence="4" id="KW-1185">Reference proteome</keyword>
<dbReference type="Proteomes" id="UP000230002">
    <property type="component" value="Unassembled WGS sequence"/>
</dbReference>
<keyword evidence="2" id="KW-0472">Membrane</keyword>
<dbReference type="OrthoDB" id="2728951at2759"/>
<evidence type="ECO:0000256" key="2">
    <source>
        <dbReference type="SAM" id="Phobius"/>
    </source>
</evidence>
<feature type="transmembrane region" description="Helical" evidence="2">
    <location>
        <begin position="291"/>
        <end position="310"/>
    </location>
</feature>
<name>A0A2G8S2I8_9APHY</name>
<evidence type="ECO:0000313" key="3">
    <source>
        <dbReference type="EMBL" id="PIL27989.1"/>
    </source>
</evidence>
<reference evidence="3 4" key="1">
    <citation type="journal article" date="2015" name="Sci. Rep.">
        <title>Chromosome-level genome map provides insights into diverse defense mechanisms in the medicinal fungus Ganoderma sinense.</title>
        <authorList>
            <person name="Zhu Y."/>
            <person name="Xu J."/>
            <person name="Sun C."/>
            <person name="Zhou S."/>
            <person name="Xu H."/>
            <person name="Nelson D.R."/>
            <person name="Qian J."/>
            <person name="Song J."/>
            <person name="Luo H."/>
            <person name="Xiang L."/>
            <person name="Li Y."/>
            <person name="Xu Z."/>
            <person name="Ji A."/>
            <person name="Wang L."/>
            <person name="Lu S."/>
            <person name="Hayward A."/>
            <person name="Sun W."/>
            <person name="Li X."/>
            <person name="Schwartz D.C."/>
            <person name="Wang Y."/>
            <person name="Chen S."/>
        </authorList>
    </citation>
    <scope>NUCLEOTIDE SEQUENCE [LARGE SCALE GENOMIC DNA]</scope>
    <source>
        <strain evidence="3 4">ZZ0214-1</strain>
    </source>
</reference>
<evidence type="ECO:0000313" key="4">
    <source>
        <dbReference type="Proteomes" id="UP000230002"/>
    </source>
</evidence>
<dbReference type="EMBL" id="AYKW01000031">
    <property type="protein sequence ID" value="PIL27989.1"/>
    <property type="molecule type" value="Genomic_DNA"/>
</dbReference>
<keyword evidence="2" id="KW-0812">Transmembrane</keyword>
<protein>
    <submittedName>
        <fullName evidence="3">Uncharacterized protein</fullName>
    </submittedName>
</protein>
<feature type="region of interest" description="Disordered" evidence="1">
    <location>
        <begin position="752"/>
        <end position="784"/>
    </location>
</feature>
<organism evidence="3 4">
    <name type="scientific">Ganoderma sinense ZZ0214-1</name>
    <dbReference type="NCBI Taxonomy" id="1077348"/>
    <lineage>
        <taxon>Eukaryota</taxon>
        <taxon>Fungi</taxon>
        <taxon>Dikarya</taxon>
        <taxon>Basidiomycota</taxon>
        <taxon>Agaricomycotina</taxon>
        <taxon>Agaricomycetes</taxon>
        <taxon>Polyporales</taxon>
        <taxon>Polyporaceae</taxon>
        <taxon>Ganoderma</taxon>
    </lineage>
</organism>
<feature type="compositionally biased region" description="Polar residues" evidence="1">
    <location>
        <begin position="671"/>
        <end position="684"/>
    </location>
</feature>
<evidence type="ECO:0000256" key="1">
    <source>
        <dbReference type="SAM" id="MobiDB-lite"/>
    </source>
</evidence>
<sequence>MATEAERKIKGELVELPKRDPRLPRIYRWQGHHLLSALFGEETGTTYLVLLDDSVEGRRLLNQYIREEEIPTTTDDGELFTKGYIRLTEGDCVITRLLHGSGEEKDDRLEGWFLPSKCIPEAYMEDIEQLQLRLLGVADDTRDAREKGGLPIEKDECQHSIRNAPRCYSQSVALQVPKKTISPVQGTSLETEDEHADSRETRRLILKVAGEVAAYSIETAAPHVASQLRTRADALKPSTSQENNGEEAYENFKLVQGSFGIKHIDKNDALLGFTNLLAASDLRGKEDPGRFYLFAFGMYVLLLGICSVAFSGRHAHGGFPPTAQPNSTPDPRSVRLVLVAYPPKAQFDAQAKFRFADTPDGELNLCREWYDPQYDNIPVAGQSQSVSMIQNGLSIMEEESYMQYLGRGLIQLLEGVRRQVPPCLDVRLDADAILAAISYQPSDEASRRVLPPWPLAPGQRSHEGAPTAEPQDLDQGTELWGTAGRKEVSDAWKTARRRVRRFFPELDDKWSKLRVAPWNPEDEGDEQQLLVDFDFDEEFEDPDADAEEPAPEQRTARPNQKRAAAPAAASEGHSKHEHSGVVFQKNMSDSLVNLSLTTPTSIAIKRKAASGDLLGEEGEQLRPSRRRRVDSPDGTPGPSGAQHHDDVPGLRRSKRIADLGPGDVDNGHAGASQTSGSVSSQGRESVTPLDSAYGDEEDALQNGDEPRPRLKHITALSEDMYNDIYHLTVEPARAGEPSPLLVAQNISAYGYTDGEVGEDEDQQPQPKRTKPTKQRARRGPSNRQPWKACLEKVLSLDGLESCRKEYQTLVEQTETARPANDIIQGQRFARRVVERSGQWKCFENEYIHLLPQMWGTLDEDGGKEAETLFEMHLARAHVLATVGVAWRWLDIDLPAMVNSYVEGGLEEVPAWLEGLEAQVREYLSGAQAATFNAADVGLNIPGAVPQFRKGLPGPVAQAQLNVKIIAEIRSILMGWLKYPTNNLSRLRGTFIRILLSKLGESAVLLLPGIHDVFSKPGAKLFGDTMSVTELRRAEPSVFDGVAAALAAMPVAQKGSPEHRLLASIGENIYKGRERIRKLLHPSLGGRHARLELDDVVLGDRVTSATKSLVSFLEDMHSVLILGNTPTTGVQIQAAQDPDFYSPFRQLAPQVLKVCRAGGFLDPMMIDREGAIASLWSWRGVFYRSLYSKLNDCRLFFRSAAEWEAHCAQLESRDPTQTGNFFCDPEAYGTASASRSPVHIRRYFQMEKEWRKLISTLPTGKTRLDYQKAFNFTQEPGRLPGVGRLTGMLVTSDLVYAGKVQMPTEEELGHLISHLSMGALSAVEQFLEVPHGMVAPTELVKDFFVRVYRGVRDGLDGEKCAQMQYDPIMFEHALCKYQRLKRVAGQSSAQPSV</sequence>
<feature type="region of interest" description="Disordered" evidence="1">
    <location>
        <begin position="613"/>
        <end position="708"/>
    </location>
</feature>
<feature type="region of interest" description="Disordered" evidence="1">
    <location>
        <begin position="540"/>
        <end position="579"/>
    </location>
</feature>